<dbReference type="InterPro" id="IPR018392">
    <property type="entry name" value="LysM"/>
</dbReference>
<dbReference type="InParanoid" id="A0A409WDW7"/>
<gene>
    <name evidence="5" type="ORF">CVT26_004433</name>
</gene>
<keyword evidence="1" id="KW-0147">Chitin-binding</keyword>
<dbReference type="AlphaFoldDB" id="A0A409WDW7"/>
<evidence type="ECO:0000256" key="3">
    <source>
        <dbReference type="SAM" id="SignalP"/>
    </source>
</evidence>
<feature type="chain" id="PRO_5019471468" description="LysM domain-containing protein" evidence="3">
    <location>
        <begin position="25"/>
        <end position="155"/>
    </location>
</feature>
<protein>
    <recommendedName>
        <fullName evidence="4">LysM domain-containing protein</fullName>
    </recommendedName>
</protein>
<dbReference type="SUPFAM" id="SSF54106">
    <property type="entry name" value="LysM domain"/>
    <property type="match status" value="2"/>
</dbReference>
<dbReference type="GO" id="GO:0008061">
    <property type="term" value="F:chitin binding"/>
    <property type="evidence" value="ECO:0007669"/>
    <property type="project" value="UniProtKB-KW"/>
</dbReference>
<dbReference type="InterPro" id="IPR036779">
    <property type="entry name" value="LysM_dom_sf"/>
</dbReference>
<dbReference type="PANTHER" id="PTHR34997:SF1">
    <property type="entry name" value="PEPTIDOGLYCAN-BINDING LYSIN DOMAIN"/>
    <property type="match status" value="1"/>
</dbReference>
<dbReference type="EMBL" id="NHYE01005127">
    <property type="protein sequence ID" value="PPQ76725.1"/>
    <property type="molecule type" value="Genomic_DNA"/>
</dbReference>
<evidence type="ECO:0000259" key="4">
    <source>
        <dbReference type="PROSITE" id="PS51782"/>
    </source>
</evidence>
<dbReference type="CDD" id="cd00118">
    <property type="entry name" value="LysM"/>
    <property type="match status" value="1"/>
</dbReference>
<keyword evidence="2" id="KW-0843">Virulence</keyword>
<dbReference type="PROSITE" id="PS51782">
    <property type="entry name" value="LYSM"/>
    <property type="match status" value="2"/>
</dbReference>
<evidence type="ECO:0000256" key="2">
    <source>
        <dbReference type="ARBA" id="ARBA00023026"/>
    </source>
</evidence>
<dbReference type="PANTHER" id="PTHR34997">
    <property type="entry name" value="AM15"/>
    <property type="match status" value="1"/>
</dbReference>
<keyword evidence="6" id="KW-1185">Reference proteome</keyword>
<dbReference type="Pfam" id="PF01476">
    <property type="entry name" value="LysM"/>
    <property type="match status" value="2"/>
</dbReference>
<evidence type="ECO:0000313" key="5">
    <source>
        <dbReference type="EMBL" id="PPQ76725.1"/>
    </source>
</evidence>
<feature type="signal peptide" evidence="3">
    <location>
        <begin position="1"/>
        <end position="24"/>
    </location>
</feature>
<evidence type="ECO:0000256" key="1">
    <source>
        <dbReference type="ARBA" id="ARBA00022669"/>
    </source>
</evidence>
<dbReference type="SMART" id="SM00257">
    <property type="entry name" value="LysM"/>
    <property type="match status" value="2"/>
</dbReference>
<organism evidence="5 6">
    <name type="scientific">Gymnopilus dilepis</name>
    <dbReference type="NCBI Taxonomy" id="231916"/>
    <lineage>
        <taxon>Eukaryota</taxon>
        <taxon>Fungi</taxon>
        <taxon>Dikarya</taxon>
        <taxon>Basidiomycota</taxon>
        <taxon>Agaricomycotina</taxon>
        <taxon>Agaricomycetes</taxon>
        <taxon>Agaricomycetidae</taxon>
        <taxon>Agaricales</taxon>
        <taxon>Agaricineae</taxon>
        <taxon>Hymenogastraceae</taxon>
        <taxon>Gymnopilus</taxon>
    </lineage>
</organism>
<reference evidence="5 6" key="1">
    <citation type="journal article" date="2018" name="Evol. Lett.">
        <title>Horizontal gene cluster transfer increased hallucinogenic mushroom diversity.</title>
        <authorList>
            <person name="Reynolds H.T."/>
            <person name="Vijayakumar V."/>
            <person name="Gluck-Thaler E."/>
            <person name="Korotkin H.B."/>
            <person name="Matheny P.B."/>
            <person name="Slot J.C."/>
        </authorList>
    </citation>
    <scope>NUCLEOTIDE SEQUENCE [LARGE SCALE GENOMIC DNA]</scope>
    <source>
        <strain evidence="5 6">SRW20</strain>
    </source>
</reference>
<dbReference type="OrthoDB" id="5985073at2759"/>
<accession>A0A409WDW7</accession>
<dbReference type="STRING" id="231916.A0A409WDW7"/>
<feature type="domain" description="LysM" evidence="4">
    <location>
        <begin position="34"/>
        <end position="81"/>
    </location>
</feature>
<evidence type="ECO:0000313" key="6">
    <source>
        <dbReference type="Proteomes" id="UP000284706"/>
    </source>
</evidence>
<dbReference type="InterPro" id="IPR052210">
    <property type="entry name" value="LysM1-like"/>
</dbReference>
<name>A0A409WDW7_9AGAR</name>
<dbReference type="Proteomes" id="UP000284706">
    <property type="component" value="Unassembled WGS sequence"/>
</dbReference>
<comment type="caution">
    <text evidence="5">The sequence shown here is derived from an EMBL/GenBank/DDBJ whole genome shotgun (WGS) entry which is preliminary data.</text>
</comment>
<keyword evidence="3" id="KW-0732">Signal</keyword>
<dbReference type="Gene3D" id="3.10.350.10">
    <property type="entry name" value="LysM domain"/>
    <property type="match status" value="2"/>
</dbReference>
<sequence>MFKPSFNTIAMIVFCALAATSASAQIAFPTNCARNYTVQDGDFCDKISANEKASTYQLATANAGIIDPACDNLFVGETRYSPYLKLEQVICLGLTGHDCDTVHVVANGDGCPDIATAAGISLADLLANNPNINADCSNIYIGEVLCVAPVASSSR</sequence>
<feature type="domain" description="LysM" evidence="4">
    <location>
        <begin position="101"/>
        <end position="147"/>
    </location>
</feature>
<proteinExistence type="predicted"/>